<sequence>MDAWKTHLKDGALTSFEVKAQKIDFGFDNIGERIYRYIQAPFWPHGWRRLSQEDALPTIVRMVTIPTRVELLPYLAKQIAKVICAKFKRGNCMDELCNRVA</sequence>
<proteinExistence type="predicted"/>
<name>A0A1C3XLU4_9BRAD</name>
<evidence type="ECO:0000313" key="2">
    <source>
        <dbReference type="Proteomes" id="UP000199184"/>
    </source>
</evidence>
<protein>
    <submittedName>
        <fullName evidence="1">Uncharacterized protein</fullName>
    </submittedName>
</protein>
<gene>
    <name evidence="1" type="ORF">GA0061098_1018186</name>
</gene>
<reference evidence="2" key="1">
    <citation type="submission" date="2016-08" db="EMBL/GenBank/DDBJ databases">
        <authorList>
            <person name="Varghese N."/>
            <person name="Submissions Spin"/>
        </authorList>
    </citation>
    <scope>NUCLEOTIDE SEQUENCE [LARGE SCALE GENOMIC DNA]</scope>
    <source>
        <strain evidence="2">ERR11</strain>
    </source>
</reference>
<dbReference type="AlphaFoldDB" id="A0A1C3XLU4"/>
<evidence type="ECO:0000313" key="1">
    <source>
        <dbReference type="EMBL" id="SCB53227.1"/>
    </source>
</evidence>
<dbReference type="EMBL" id="FMAI01000018">
    <property type="protein sequence ID" value="SCB53227.1"/>
    <property type="molecule type" value="Genomic_DNA"/>
</dbReference>
<organism evidence="1 2">
    <name type="scientific">Bradyrhizobium shewense</name>
    <dbReference type="NCBI Taxonomy" id="1761772"/>
    <lineage>
        <taxon>Bacteria</taxon>
        <taxon>Pseudomonadati</taxon>
        <taxon>Pseudomonadota</taxon>
        <taxon>Alphaproteobacteria</taxon>
        <taxon>Hyphomicrobiales</taxon>
        <taxon>Nitrobacteraceae</taxon>
        <taxon>Bradyrhizobium</taxon>
    </lineage>
</organism>
<accession>A0A1C3XLU4</accession>
<dbReference type="Proteomes" id="UP000199184">
    <property type="component" value="Unassembled WGS sequence"/>
</dbReference>
<keyword evidence="2" id="KW-1185">Reference proteome</keyword>